<proteinExistence type="predicted"/>
<keyword evidence="3" id="KW-1185">Reference proteome</keyword>
<gene>
    <name evidence="2" type="ORF">prwr041_18300</name>
</gene>
<accession>A0ABM7NZT1</accession>
<evidence type="ECO:0000313" key="2">
    <source>
        <dbReference type="EMBL" id="BCS85937.1"/>
    </source>
</evidence>
<dbReference type="Pfam" id="PF03548">
    <property type="entry name" value="LolA"/>
    <property type="match status" value="1"/>
</dbReference>
<sequence>MQKVSGAQQAKMISIINATAASIKTIQSNFSQVKSVSFLNENVKSYGRMYYSNQGKLRWEYNSPYRYTFAINGGKVYIKSGAKSQVIDIRTSQLFKSIAQIMINSITGKSLKENNDFNTQMYVDGNDWIAVLTPKKAQMKKMFRTVQLHFNSRHNMVSKVVMTETSGDATVITLSGVRTNENIPDQIFFVK</sequence>
<keyword evidence="1" id="KW-0732">Signal</keyword>
<dbReference type="SUPFAM" id="SSF89392">
    <property type="entry name" value="Prokaryotic lipoproteins and lipoprotein localization factors"/>
    <property type="match status" value="1"/>
</dbReference>
<dbReference type="InterPro" id="IPR029046">
    <property type="entry name" value="LolA/LolB/LppX"/>
</dbReference>
<dbReference type="Proteomes" id="UP001319045">
    <property type="component" value="Chromosome"/>
</dbReference>
<evidence type="ECO:0000256" key="1">
    <source>
        <dbReference type="ARBA" id="ARBA00022729"/>
    </source>
</evidence>
<dbReference type="PANTHER" id="PTHR35869:SF1">
    <property type="entry name" value="OUTER-MEMBRANE LIPOPROTEIN CARRIER PROTEIN"/>
    <property type="match status" value="1"/>
</dbReference>
<organism evidence="2 3">
    <name type="scientific">Prevotella herbatica</name>
    <dbReference type="NCBI Taxonomy" id="2801997"/>
    <lineage>
        <taxon>Bacteria</taxon>
        <taxon>Pseudomonadati</taxon>
        <taxon>Bacteroidota</taxon>
        <taxon>Bacteroidia</taxon>
        <taxon>Bacteroidales</taxon>
        <taxon>Prevotellaceae</taxon>
        <taxon>Prevotella</taxon>
    </lineage>
</organism>
<dbReference type="Gene3D" id="2.50.20.10">
    <property type="entry name" value="Lipoprotein localisation LolA/LolB/LppX"/>
    <property type="match status" value="1"/>
</dbReference>
<dbReference type="CDD" id="cd16325">
    <property type="entry name" value="LolA"/>
    <property type="match status" value="1"/>
</dbReference>
<dbReference type="PANTHER" id="PTHR35869">
    <property type="entry name" value="OUTER-MEMBRANE LIPOPROTEIN CARRIER PROTEIN"/>
    <property type="match status" value="1"/>
</dbReference>
<evidence type="ECO:0000313" key="3">
    <source>
        <dbReference type="Proteomes" id="UP001319045"/>
    </source>
</evidence>
<reference evidence="2 3" key="1">
    <citation type="journal article" date="2022" name="Int. J. Syst. Evol. Microbiol.">
        <title>Prevotella herbatica sp. nov., a plant polysaccharide-decomposing anaerobic bacterium isolated from a methanogenic reactor.</title>
        <authorList>
            <person name="Uek A."/>
            <person name="Tonouchi A."/>
            <person name="Kaku N."/>
            <person name="Ueki K."/>
        </authorList>
    </citation>
    <scope>NUCLEOTIDE SEQUENCE [LARGE SCALE GENOMIC DNA]</scope>
    <source>
        <strain evidence="2 3">WR041</strain>
    </source>
</reference>
<protein>
    <submittedName>
        <fullName evidence="2">Outer membrane lipoprotein carrier protein LolA</fullName>
    </submittedName>
</protein>
<dbReference type="InterPro" id="IPR004564">
    <property type="entry name" value="OM_lipoprot_carrier_LolA-like"/>
</dbReference>
<name>A0ABM7NZT1_9BACT</name>
<dbReference type="EMBL" id="AP024484">
    <property type="protein sequence ID" value="BCS85937.1"/>
    <property type="molecule type" value="Genomic_DNA"/>
</dbReference>
<keyword evidence="2" id="KW-0449">Lipoprotein</keyword>